<dbReference type="OrthoDB" id="3021720at2759"/>
<accession>A0A8H6IGX4</accession>
<feature type="region of interest" description="Disordered" evidence="1">
    <location>
        <begin position="246"/>
        <end position="271"/>
    </location>
</feature>
<proteinExistence type="predicted"/>
<keyword evidence="3" id="KW-1185">Reference proteome</keyword>
<comment type="caution">
    <text evidence="2">The sequence shown here is derived from an EMBL/GenBank/DDBJ whole genome shotgun (WGS) entry which is preliminary data.</text>
</comment>
<name>A0A8H6IGX4_9AGAR</name>
<feature type="compositionally biased region" description="Acidic residues" evidence="1">
    <location>
        <begin position="246"/>
        <end position="262"/>
    </location>
</feature>
<dbReference type="EMBL" id="JACGCI010000005">
    <property type="protein sequence ID" value="KAF6763621.1"/>
    <property type="molecule type" value="Genomic_DNA"/>
</dbReference>
<feature type="compositionally biased region" description="Polar residues" evidence="1">
    <location>
        <begin position="104"/>
        <end position="123"/>
    </location>
</feature>
<reference evidence="2 3" key="1">
    <citation type="submission" date="2020-07" db="EMBL/GenBank/DDBJ databases">
        <title>Comparative genomics of pyrophilous fungi reveals a link between fire events and developmental genes.</title>
        <authorList>
            <consortium name="DOE Joint Genome Institute"/>
            <person name="Steindorff A.S."/>
            <person name="Carver A."/>
            <person name="Calhoun S."/>
            <person name="Stillman K."/>
            <person name="Liu H."/>
            <person name="Lipzen A."/>
            <person name="Pangilinan J."/>
            <person name="Labutti K."/>
            <person name="Bruns T.D."/>
            <person name="Grigoriev I.V."/>
        </authorList>
    </citation>
    <scope>NUCLEOTIDE SEQUENCE [LARGE SCALE GENOMIC DNA]</scope>
    <source>
        <strain evidence="2 3">CBS 144469</strain>
    </source>
</reference>
<sequence length="311" mass="35187">MLGKARPASDQTRSDISRLLDPSYTTSYYTTQQQTTYGAYVDAQGNMHDPDYRHFPLIQHASQYSSSRRTTGHTRPHWELVDEEAGLLDADEDLPEEDPFHAHTYNTNSPKRNSYGTYKSASPSPRHYPASHRSSSPSGGMRIYPRTTTSAGFGGAVLSSPSEVSAWSASSCSESSSPSSTCSSVLRSPSAYEAASEKSRCRISASLKRKRRRSAATAASEKEMMREREFDDENDFLYRQEWPVAEEEEEEEELAQEAEDEAREERVVETGDDVPTCNEVLRRRWQALSLSIRFGMFRAERRIKRRVQSLI</sequence>
<evidence type="ECO:0000313" key="3">
    <source>
        <dbReference type="Proteomes" id="UP000521943"/>
    </source>
</evidence>
<gene>
    <name evidence="2" type="ORF">DFP72DRAFT_479544</name>
</gene>
<dbReference type="Proteomes" id="UP000521943">
    <property type="component" value="Unassembled WGS sequence"/>
</dbReference>
<evidence type="ECO:0000313" key="2">
    <source>
        <dbReference type="EMBL" id="KAF6763621.1"/>
    </source>
</evidence>
<feature type="region of interest" description="Disordered" evidence="1">
    <location>
        <begin position="93"/>
        <end position="147"/>
    </location>
</feature>
<organism evidence="2 3">
    <name type="scientific">Ephemerocybe angulata</name>
    <dbReference type="NCBI Taxonomy" id="980116"/>
    <lineage>
        <taxon>Eukaryota</taxon>
        <taxon>Fungi</taxon>
        <taxon>Dikarya</taxon>
        <taxon>Basidiomycota</taxon>
        <taxon>Agaricomycotina</taxon>
        <taxon>Agaricomycetes</taxon>
        <taxon>Agaricomycetidae</taxon>
        <taxon>Agaricales</taxon>
        <taxon>Agaricineae</taxon>
        <taxon>Psathyrellaceae</taxon>
        <taxon>Ephemerocybe</taxon>
    </lineage>
</organism>
<dbReference type="AlphaFoldDB" id="A0A8H6IGX4"/>
<protein>
    <submittedName>
        <fullName evidence="2">Uncharacterized protein</fullName>
    </submittedName>
</protein>
<evidence type="ECO:0000256" key="1">
    <source>
        <dbReference type="SAM" id="MobiDB-lite"/>
    </source>
</evidence>